<dbReference type="PANTHER" id="PTHR12521:SF0">
    <property type="entry name" value="ADP-RIBOSE GLYCOHYDROLASE OARD1"/>
    <property type="match status" value="1"/>
</dbReference>
<dbReference type="Pfam" id="PF01661">
    <property type="entry name" value="Macro"/>
    <property type="match status" value="1"/>
</dbReference>
<accession>A0A7I8DCJ7</accession>
<comment type="catalytic activity">
    <reaction evidence="1">
        <text>an N-(ADP-alpha-D-ribosyl)-thymidine in DNA + H2O = a thymidine in DNA + ADP-D-ribose</text>
        <dbReference type="Rhea" id="RHEA:71655"/>
        <dbReference type="Rhea" id="RHEA-COMP:13556"/>
        <dbReference type="Rhea" id="RHEA-COMP:18051"/>
        <dbReference type="ChEBI" id="CHEBI:15377"/>
        <dbReference type="ChEBI" id="CHEBI:57967"/>
        <dbReference type="ChEBI" id="CHEBI:137386"/>
        <dbReference type="ChEBI" id="CHEBI:191199"/>
    </reaction>
    <physiologicalReaction direction="left-to-right" evidence="1">
        <dbReference type="Rhea" id="RHEA:71656"/>
    </physiologicalReaction>
</comment>
<dbReference type="SMART" id="SM00506">
    <property type="entry name" value="A1pp"/>
    <property type="match status" value="1"/>
</dbReference>
<evidence type="ECO:0000313" key="4">
    <source>
        <dbReference type="Proteomes" id="UP000593802"/>
    </source>
</evidence>
<evidence type="ECO:0000313" key="3">
    <source>
        <dbReference type="EMBL" id="BCJ87805.1"/>
    </source>
</evidence>
<dbReference type="EMBL" id="AP023366">
    <property type="protein sequence ID" value="BCJ87805.1"/>
    <property type="molecule type" value="Genomic_DNA"/>
</dbReference>
<dbReference type="Proteomes" id="UP000593802">
    <property type="component" value="Chromosome"/>
</dbReference>
<dbReference type="PROSITE" id="PS51154">
    <property type="entry name" value="MACRO"/>
    <property type="match status" value="1"/>
</dbReference>
<dbReference type="InterPro" id="IPR043472">
    <property type="entry name" value="Macro_dom-like"/>
</dbReference>
<dbReference type="AlphaFoldDB" id="A0A7I8DCJ7"/>
<dbReference type="Gene3D" id="3.40.220.10">
    <property type="entry name" value="Leucine Aminopeptidase, subunit E, domain 1"/>
    <property type="match status" value="1"/>
</dbReference>
<proteinExistence type="predicted"/>
<dbReference type="RefSeq" id="WP_200758207.1">
    <property type="nucleotide sequence ID" value="NZ_AP023366.1"/>
</dbReference>
<dbReference type="KEGG" id="eff:skT53_27900"/>
<dbReference type="PANTHER" id="PTHR12521">
    <property type="entry name" value="PROTEIN C6ORF130"/>
    <property type="match status" value="1"/>
</dbReference>
<dbReference type="GO" id="GO:0140291">
    <property type="term" value="P:peptidyl-glutamate ADP-deribosylation"/>
    <property type="evidence" value="ECO:0007669"/>
    <property type="project" value="TreeGrafter"/>
</dbReference>
<dbReference type="CDD" id="cd02901">
    <property type="entry name" value="Macro_Poa1p-like"/>
    <property type="match status" value="1"/>
</dbReference>
<protein>
    <recommendedName>
        <fullName evidence="2">Macro domain-containing protein</fullName>
    </recommendedName>
</protein>
<evidence type="ECO:0000259" key="2">
    <source>
        <dbReference type="PROSITE" id="PS51154"/>
    </source>
</evidence>
<keyword evidence="4" id="KW-1185">Reference proteome</keyword>
<name>A0A7I8DCJ7_9BACL</name>
<dbReference type="SUPFAM" id="SSF52949">
    <property type="entry name" value="Macro domain-like"/>
    <property type="match status" value="1"/>
</dbReference>
<feature type="domain" description="Macro" evidence="2">
    <location>
        <begin position="1"/>
        <end position="149"/>
    </location>
</feature>
<reference evidence="3 4" key="1">
    <citation type="submission" date="2020-08" db="EMBL/GenBank/DDBJ databases">
        <title>Complete Genome Sequence of Effusibacillus dendaii Strain skT53, Isolated from Farmland soil.</title>
        <authorList>
            <person name="Konishi T."/>
            <person name="Kawasaki H."/>
        </authorList>
    </citation>
    <scope>NUCLEOTIDE SEQUENCE [LARGE SCALE GENOMIC DNA]</scope>
    <source>
        <strain evidence="4">skT53</strain>
    </source>
</reference>
<dbReference type="InterPro" id="IPR002589">
    <property type="entry name" value="Macro_dom"/>
</dbReference>
<gene>
    <name evidence="3" type="ORF">skT53_27900</name>
</gene>
<sequence>MITYVVGDLLKSPARVLVNTVNTVGVMGKGIAKDFKTIYPEMFKQYQLFCENKQFNIGQLWLYRTKHKWILNFPTKKDWKHPSKIEYIEAGLQKFVNTYADVGITSIAFPMLGCGNGGLNWDTEVRPLMEKYLKNLPIDVYIHLYRQGQFTSEQRNIRATKQWLRSEPEAMPFTEVWEDLYEILAKEDSFFTLDHKIGFTVSVIREPEINLEIKALGNVYRVYFNQLVDLWQHIRSLGYVMTGSMPNGLERYSPYLIALLDKLPYLHPVLISSNYQEIKENPIGLQYIPFVSDNHLTAYEVNVQ</sequence>
<evidence type="ECO:0000256" key="1">
    <source>
        <dbReference type="ARBA" id="ARBA00035885"/>
    </source>
</evidence>
<organism evidence="3 4">
    <name type="scientific">Effusibacillus dendaii</name>
    <dbReference type="NCBI Taxonomy" id="2743772"/>
    <lineage>
        <taxon>Bacteria</taxon>
        <taxon>Bacillati</taxon>
        <taxon>Bacillota</taxon>
        <taxon>Bacilli</taxon>
        <taxon>Bacillales</taxon>
        <taxon>Alicyclobacillaceae</taxon>
        <taxon>Effusibacillus</taxon>
    </lineage>
</organism>
<dbReference type="InterPro" id="IPR050892">
    <property type="entry name" value="ADP-ribose_metab_enzymes"/>
</dbReference>